<organism evidence="2 3">
    <name type="scientific">Shewanella denitrificans (strain OS217 / ATCC BAA-1090 / DSM 15013)</name>
    <dbReference type="NCBI Taxonomy" id="318161"/>
    <lineage>
        <taxon>Bacteria</taxon>
        <taxon>Pseudomonadati</taxon>
        <taxon>Pseudomonadota</taxon>
        <taxon>Gammaproteobacteria</taxon>
        <taxon>Alteromonadales</taxon>
        <taxon>Shewanellaceae</taxon>
        <taxon>Shewanella</taxon>
    </lineage>
</organism>
<reference evidence="2 3" key="1">
    <citation type="submission" date="2006-03" db="EMBL/GenBank/DDBJ databases">
        <title>Complete sequence of Shewanella denitrificans OS217.</title>
        <authorList>
            <consortium name="US DOE Joint Genome Institute"/>
            <person name="Copeland A."/>
            <person name="Lucas S."/>
            <person name="Lapidus A."/>
            <person name="Barry K."/>
            <person name="Detter J.C."/>
            <person name="Glavina del Rio T."/>
            <person name="Hammon N."/>
            <person name="Israni S."/>
            <person name="Dalin E."/>
            <person name="Tice H."/>
            <person name="Pitluck S."/>
            <person name="Brettin T."/>
            <person name="Bruce D."/>
            <person name="Han C."/>
            <person name="Tapia R."/>
            <person name="Gilna P."/>
            <person name="Kiss H."/>
            <person name="Schmutz J."/>
            <person name="Larimer F."/>
            <person name="Land M."/>
            <person name="Hauser L."/>
            <person name="Kyrpides N."/>
            <person name="Lykidis A."/>
            <person name="Richardson P."/>
        </authorList>
    </citation>
    <scope>NUCLEOTIDE SEQUENCE [LARGE SCALE GENOMIC DNA]</scope>
    <source>
        <strain evidence="3">OS217 / ATCC BAA-1090 / DSM 15013</strain>
    </source>
</reference>
<keyword evidence="1" id="KW-0732">Signal</keyword>
<dbReference type="EMBL" id="CP000302">
    <property type="protein sequence ID" value="ABE56158.1"/>
    <property type="molecule type" value="Genomic_DNA"/>
</dbReference>
<gene>
    <name evidence="2" type="ordered locus">Sden_2879</name>
</gene>
<dbReference type="Proteomes" id="UP000001982">
    <property type="component" value="Chromosome"/>
</dbReference>
<evidence type="ECO:0008006" key="4">
    <source>
        <dbReference type="Google" id="ProtNLM"/>
    </source>
</evidence>
<name>Q12K68_SHEDO</name>
<dbReference type="AlphaFoldDB" id="Q12K68"/>
<protein>
    <recommendedName>
        <fullName evidence="4">Orphan protein</fullName>
    </recommendedName>
</protein>
<dbReference type="KEGG" id="sdn:Sden_2879"/>
<sequence>MPKLRLLTGLLLTLSFTASANDSQAAQAPNEVLSSLRDACHQVAAEEQIEDMEKARFVFDCINDQLNEMGYQRLLPPENAPRSL</sequence>
<feature type="chain" id="PRO_5004181606" description="Orphan protein" evidence="1">
    <location>
        <begin position="21"/>
        <end position="84"/>
    </location>
</feature>
<dbReference type="RefSeq" id="WP_011497307.1">
    <property type="nucleotide sequence ID" value="NC_007954.1"/>
</dbReference>
<evidence type="ECO:0000313" key="2">
    <source>
        <dbReference type="EMBL" id="ABE56158.1"/>
    </source>
</evidence>
<keyword evidence="3" id="KW-1185">Reference proteome</keyword>
<evidence type="ECO:0000256" key="1">
    <source>
        <dbReference type="SAM" id="SignalP"/>
    </source>
</evidence>
<dbReference type="HOGENOM" id="CLU_196067_0_0_6"/>
<accession>Q12K68</accession>
<evidence type="ECO:0000313" key="3">
    <source>
        <dbReference type="Proteomes" id="UP000001982"/>
    </source>
</evidence>
<dbReference type="OrthoDB" id="6332716at2"/>
<dbReference type="STRING" id="318161.Sden_2879"/>
<feature type="signal peptide" evidence="1">
    <location>
        <begin position="1"/>
        <end position="20"/>
    </location>
</feature>
<proteinExistence type="predicted"/>